<name>A0A6P3VMP5_CLUHA</name>
<keyword evidence="2 4" id="KW-0812">Transmembrane</keyword>
<evidence type="ECO:0000256" key="2">
    <source>
        <dbReference type="SAM" id="Phobius"/>
    </source>
</evidence>
<protein>
    <submittedName>
        <fullName evidence="4">Transmembrane protein 252</fullName>
    </submittedName>
</protein>
<sequence>MDKKKRLGAALRLILLFFGFSFICVGAYLKSLEGGSKVTVPAVFAYLMVAGGFLLLLMGAFWSICHGMRSSLYRQRRHRRRSTQVYVYTVDRPNFYPPSYEESQAETNTINQVCFCMAPPLYTPTGSEMVNEAFSHEQPPTYDQVLGQHQQSPGGPPEGPFSQTR</sequence>
<dbReference type="Pfam" id="PF15664">
    <property type="entry name" value="TMEM252"/>
    <property type="match status" value="1"/>
</dbReference>
<proteinExistence type="predicted"/>
<accession>A0A6P3VMP5</accession>
<dbReference type="PANTHER" id="PTHR35682:SF1">
    <property type="entry name" value="TRANSMEMBRANE PROTEIN 252"/>
    <property type="match status" value="1"/>
</dbReference>
<dbReference type="RefSeq" id="XP_012676075.1">
    <property type="nucleotide sequence ID" value="XM_012820621.2"/>
</dbReference>
<dbReference type="GeneID" id="105894147"/>
<evidence type="ECO:0000313" key="3">
    <source>
        <dbReference type="Proteomes" id="UP000515152"/>
    </source>
</evidence>
<dbReference type="KEGG" id="char:105894147"/>
<dbReference type="OrthoDB" id="9896070at2759"/>
<feature type="transmembrane region" description="Helical" evidence="2">
    <location>
        <begin position="42"/>
        <end position="65"/>
    </location>
</feature>
<keyword evidence="3" id="KW-1185">Reference proteome</keyword>
<gene>
    <name evidence="4" type="primary">LOC105894147</name>
</gene>
<evidence type="ECO:0000313" key="4">
    <source>
        <dbReference type="RefSeq" id="XP_012676075.1"/>
    </source>
</evidence>
<dbReference type="InterPro" id="IPR031363">
    <property type="entry name" value="TMEM252"/>
</dbReference>
<keyword evidence="2" id="KW-1133">Transmembrane helix</keyword>
<dbReference type="AlphaFoldDB" id="A0A6P3VMP5"/>
<dbReference type="Proteomes" id="UP000515152">
    <property type="component" value="Chromosome 18"/>
</dbReference>
<organism evidence="3 4">
    <name type="scientific">Clupea harengus</name>
    <name type="common">Atlantic herring</name>
    <dbReference type="NCBI Taxonomy" id="7950"/>
    <lineage>
        <taxon>Eukaryota</taxon>
        <taxon>Metazoa</taxon>
        <taxon>Chordata</taxon>
        <taxon>Craniata</taxon>
        <taxon>Vertebrata</taxon>
        <taxon>Euteleostomi</taxon>
        <taxon>Actinopterygii</taxon>
        <taxon>Neopterygii</taxon>
        <taxon>Teleostei</taxon>
        <taxon>Clupei</taxon>
        <taxon>Clupeiformes</taxon>
        <taxon>Clupeoidei</taxon>
        <taxon>Clupeidae</taxon>
        <taxon>Clupea</taxon>
    </lineage>
</organism>
<evidence type="ECO:0000256" key="1">
    <source>
        <dbReference type="SAM" id="MobiDB-lite"/>
    </source>
</evidence>
<keyword evidence="2" id="KW-0472">Membrane</keyword>
<feature type="region of interest" description="Disordered" evidence="1">
    <location>
        <begin position="138"/>
        <end position="165"/>
    </location>
</feature>
<reference evidence="4" key="1">
    <citation type="submission" date="2025-08" db="UniProtKB">
        <authorList>
            <consortium name="RefSeq"/>
        </authorList>
    </citation>
    <scope>IDENTIFICATION</scope>
</reference>
<dbReference type="PANTHER" id="PTHR35682">
    <property type="entry name" value="TRANSMEMBRANE PROTEIN 252"/>
    <property type="match status" value="1"/>
</dbReference>